<gene>
    <name evidence="8" type="ORF">Mgra_00000321</name>
</gene>
<keyword evidence="1 5" id="KW-0238">DNA-binding</keyword>
<comment type="caution">
    <text evidence="8">The sequence shown here is derived from an EMBL/GenBank/DDBJ whole genome shotgun (WGS) entry which is preliminary data.</text>
</comment>
<feature type="domain" description="Fork-head" evidence="7">
    <location>
        <begin position="176"/>
        <end position="247"/>
    </location>
</feature>
<evidence type="ECO:0000256" key="4">
    <source>
        <dbReference type="ARBA" id="ARBA00077297"/>
    </source>
</evidence>
<evidence type="ECO:0000256" key="5">
    <source>
        <dbReference type="PROSITE-ProRule" id="PRU00089"/>
    </source>
</evidence>
<dbReference type="FunFam" id="1.10.10.10:FF:000135">
    <property type="entry name" value="forkhead box protein G1"/>
    <property type="match status" value="1"/>
</dbReference>
<dbReference type="InterPro" id="IPR036388">
    <property type="entry name" value="WH-like_DNA-bd_sf"/>
</dbReference>
<evidence type="ECO:0000256" key="1">
    <source>
        <dbReference type="ARBA" id="ARBA00023125"/>
    </source>
</evidence>
<accession>A0A8T0A524</accession>
<dbReference type="GO" id="GO:0006357">
    <property type="term" value="P:regulation of transcription by RNA polymerase II"/>
    <property type="evidence" value="ECO:0007669"/>
    <property type="project" value="TreeGrafter"/>
</dbReference>
<dbReference type="PROSITE" id="PS50039">
    <property type="entry name" value="FORK_HEAD_3"/>
    <property type="match status" value="1"/>
</dbReference>
<dbReference type="AlphaFoldDB" id="A0A8T0A524"/>
<evidence type="ECO:0000259" key="7">
    <source>
        <dbReference type="PROSITE" id="PS50039"/>
    </source>
</evidence>
<dbReference type="PANTHER" id="PTHR46617:SF3">
    <property type="entry name" value="FORKHEAD BOX PROTEIN G1"/>
    <property type="match status" value="1"/>
</dbReference>
<dbReference type="EMBL" id="JABEBT010000001">
    <property type="protein sequence ID" value="KAF7640498.1"/>
    <property type="molecule type" value="Genomic_DNA"/>
</dbReference>
<comment type="subcellular location">
    <subcellularLocation>
        <location evidence="5">Nucleus</location>
    </subcellularLocation>
</comment>
<evidence type="ECO:0000256" key="6">
    <source>
        <dbReference type="SAM" id="MobiDB-lite"/>
    </source>
</evidence>
<dbReference type="Proteomes" id="UP000605970">
    <property type="component" value="Unassembled WGS sequence"/>
</dbReference>
<feature type="compositionally biased region" description="Acidic residues" evidence="6">
    <location>
        <begin position="134"/>
        <end position="158"/>
    </location>
</feature>
<dbReference type="Pfam" id="PF00250">
    <property type="entry name" value="Forkhead"/>
    <property type="match status" value="1"/>
</dbReference>
<feature type="region of interest" description="Disordered" evidence="6">
    <location>
        <begin position="89"/>
        <end position="122"/>
    </location>
</feature>
<dbReference type="GO" id="GO:0003700">
    <property type="term" value="F:DNA-binding transcription factor activity"/>
    <property type="evidence" value="ECO:0007669"/>
    <property type="project" value="InterPro"/>
</dbReference>
<protein>
    <recommendedName>
        <fullName evidence="3">Forkhead box protein fkh-2</fullName>
    </recommendedName>
    <alternativeName>
        <fullName evidence="4">Forkhead transcription factor family member fkh-2</fullName>
    </alternativeName>
</protein>
<sequence>MTTTTPSSCSASSQKGFSIFDLLCPQPAAVAFTAVAKVEVEEQNIQLTENDCPVLRNEEGFGKDLLPNCDQKQQILPSLENSKLPNILLNNSPPPPCSSSASAFSPPSSNSPTFGSRKRSTKIIKISSATEKELDLDEEFGNEMEEEEENEQEEDDEEINKNNLNNGEGRGKRFAKPRYSYNALITMALRQSPEGRLTLNGIYEFIMRRFPFYKTNRRGWQNSIRHNLSLNKFFVKVARSYDDPGKGATTGKLRRRRPPATSKTIISRNLQQHNITQNNYFPPNLLFNQNSQIPQLLMTQNPTFNILPNLQQNSPIFQFSPKIPLEFNILNHLSNNFNNQQLQHQQFTPNNVMACLTQLELLSNENRSKVQ</sequence>
<evidence type="ECO:0000313" key="9">
    <source>
        <dbReference type="Proteomes" id="UP000605970"/>
    </source>
</evidence>
<dbReference type="InterPro" id="IPR036390">
    <property type="entry name" value="WH_DNA-bd_sf"/>
</dbReference>
<keyword evidence="5" id="KW-0539">Nucleus</keyword>
<evidence type="ECO:0000256" key="2">
    <source>
        <dbReference type="ARBA" id="ARBA00056063"/>
    </source>
</evidence>
<dbReference type="PRINTS" id="PR00053">
    <property type="entry name" value="FORKHEAD"/>
</dbReference>
<dbReference type="GO" id="GO:0005634">
    <property type="term" value="C:nucleus"/>
    <property type="evidence" value="ECO:0007669"/>
    <property type="project" value="UniProtKB-SubCell"/>
</dbReference>
<dbReference type="InterPro" id="IPR030456">
    <property type="entry name" value="TF_fork_head_CS_2"/>
</dbReference>
<feature type="DNA-binding region" description="Fork-head" evidence="5">
    <location>
        <begin position="176"/>
        <end position="247"/>
    </location>
</feature>
<proteinExistence type="predicted"/>
<dbReference type="InterPro" id="IPR001766">
    <property type="entry name" value="Fork_head_dom"/>
</dbReference>
<feature type="compositionally biased region" description="Low complexity" evidence="6">
    <location>
        <begin position="98"/>
        <end position="112"/>
    </location>
</feature>
<dbReference type="GO" id="GO:1990837">
    <property type="term" value="F:sequence-specific double-stranded DNA binding"/>
    <property type="evidence" value="ECO:0007669"/>
    <property type="project" value="TreeGrafter"/>
</dbReference>
<dbReference type="SMART" id="SM00339">
    <property type="entry name" value="FH"/>
    <property type="match status" value="1"/>
</dbReference>
<comment type="function">
    <text evidence="2">Transcription factor. Plays a role in embryogenesis and later development, perhaps acting redundantly with forkhead protein pes-1.</text>
</comment>
<dbReference type="SUPFAM" id="SSF46785">
    <property type="entry name" value="Winged helix' DNA-binding domain"/>
    <property type="match status" value="1"/>
</dbReference>
<dbReference type="InterPro" id="IPR047208">
    <property type="entry name" value="FOXG1"/>
</dbReference>
<name>A0A8T0A524_9BILA</name>
<dbReference type="PANTHER" id="PTHR46617">
    <property type="entry name" value="FORKHEAD BOX PROTEIN G1"/>
    <property type="match status" value="1"/>
</dbReference>
<dbReference type="PROSITE" id="PS00658">
    <property type="entry name" value="FORK_HEAD_2"/>
    <property type="match status" value="1"/>
</dbReference>
<dbReference type="OrthoDB" id="6230630at2759"/>
<feature type="region of interest" description="Disordered" evidence="6">
    <location>
        <begin position="134"/>
        <end position="173"/>
    </location>
</feature>
<evidence type="ECO:0000313" key="8">
    <source>
        <dbReference type="EMBL" id="KAF7640498.1"/>
    </source>
</evidence>
<dbReference type="Gene3D" id="1.10.10.10">
    <property type="entry name" value="Winged helix-like DNA-binding domain superfamily/Winged helix DNA-binding domain"/>
    <property type="match status" value="1"/>
</dbReference>
<reference evidence="8" key="1">
    <citation type="journal article" date="2020" name="Ecol. Evol.">
        <title>Genome structure and content of the rice root-knot nematode (Meloidogyne graminicola).</title>
        <authorList>
            <person name="Phan N.T."/>
            <person name="Danchin E.G.J."/>
            <person name="Klopp C."/>
            <person name="Perfus-Barbeoch L."/>
            <person name="Kozlowski D.K."/>
            <person name="Koutsovoulos G.D."/>
            <person name="Lopez-Roques C."/>
            <person name="Bouchez O."/>
            <person name="Zahm M."/>
            <person name="Besnard G."/>
            <person name="Bellafiore S."/>
        </authorList>
    </citation>
    <scope>NUCLEOTIDE SEQUENCE</scope>
    <source>
        <strain evidence="8">VN-18</strain>
    </source>
</reference>
<evidence type="ECO:0000256" key="3">
    <source>
        <dbReference type="ARBA" id="ARBA00071019"/>
    </source>
</evidence>
<organism evidence="8 9">
    <name type="scientific">Meloidogyne graminicola</name>
    <dbReference type="NCBI Taxonomy" id="189291"/>
    <lineage>
        <taxon>Eukaryota</taxon>
        <taxon>Metazoa</taxon>
        <taxon>Ecdysozoa</taxon>
        <taxon>Nematoda</taxon>
        <taxon>Chromadorea</taxon>
        <taxon>Rhabditida</taxon>
        <taxon>Tylenchina</taxon>
        <taxon>Tylenchomorpha</taxon>
        <taxon>Tylenchoidea</taxon>
        <taxon>Meloidogynidae</taxon>
        <taxon>Meloidogyninae</taxon>
        <taxon>Meloidogyne</taxon>
    </lineage>
</organism>
<keyword evidence="9" id="KW-1185">Reference proteome</keyword>